<dbReference type="Pfam" id="PF07992">
    <property type="entry name" value="Pyr_redox_2"/>
    <property type="match status" value="1"/>
</dbReference>
<protein>
    <submittedName>
        <fullName evidence="7">Pyridine nucleotide-disulfide oxidoreductase</fullName>
    </submittedName>
</protein>
<accession>A0ABQ4A571</accession>
<name>A0ABQ4A571_9ACTN</name>
<keyword evidence="3" id="KW-0274">FAD</keyword>
<evidence type="ECO:0000256" key="4">
    <source>
        <dbReference type="ARBA" id="ARBA00023002"/>
    </source>
</evidence>
<feature type="domain" description="FAD/NAD(P)-binding" evidence="5">
    <location>
        <begin position="5"/>
        <end position="296"/>
    </location>
</feature>
<dbReference type="PANTHER" id="PTHR43557:SF2">
    <property type="entry name" value="RIESKE DOMAIN-CONTAINING PROTEIN-RELATED"/>
    <property type="match status" value="1"/>
</dbReference>
<comment type="caution">
    <text evidence="7">The sequence shown here is derived from an EMBL/GenBank/DDBJ whole genome shotgun (WGS) entry which is preliminary data.</text>
</comment>
<evidence type="ECO:0000259" key="5">
    <source>
        <dbReference type="Pfam" id="PF07992"/>
    </source>
</evidence>
<feature type="domain" description="Reductase C-terminal" evidence="6">
    <location>
        <begin position="318"/>
        <end position="386"/>
    </location>
</feature>
<evidence type="ECO:0000256" key="1">
    <source>
        <dbReference type="ARBA" id="ARBA00001974"/>
    </source>
</evidence>
<evidence type="ECO:0000256" key="2">
    <source>
        <dbReference type="ARBA" id="ARBA00022630"/>
    </source>
</evidence>
<dbReference type="PANTHER" id="PTHR43557">
    <property type="entry name" value="APOPTOSIS-INDUCING FACTOR 1"/>
    <property type="match status" value="1"/>
</dbReference>
<keyword evidence="2" id="KW-0285">Flavoprotein</keyword>
<dbReference type="Pfam" id="PF14759">
    <property type="entry name" value="Reductase_C"/>
    <property type="match status" value="1"/>
</dbReference>
<dbReference type="InterPro" id="IPR016156">
    <property type="entry name" value="FAD/NAD-linked_Rdtase_dimer_sf"/>
</dbReference>
<dbReference type="PRINTS" id="PR00368">
    <property type="entry name" value="FADPNR"/>
</dbReference>
<dbReference type="InterPro" id="IPR023753">
    <property type="entry name" value="FAD/NAD-binding_dom"/>
</dbReference>
<dbReference type="InterPro" id="IPR050446">
    <property type="entry name" value="FAD-oxidoreductase/Apoptosis"/>
</dbReference>
<dbReference type="RefSeq" id="WP_203842899.1">
    <property type="nucleotide sequence ID" value="NZ_BAAATV010000029.1"/>
</dbReference>
<dbReference type="PRINTS" id="PR00469">
    <property type="entry name" value="PNDRDTASEII"/>
</dbReference>
<evidence type="ECO:0000313" key="7">
    <source>
        <dbReference type="EMBL" id="GIE25978.1"/>
    </source>
</evidence>
<comment type="cofactor">
    <cofactor evidence="1">
        <name>FAD</name>
        <dbReference type="ChEBI" id="CHEBI:57692"/>
    </cofactor>
</comment>
<dbReference type="SUPFAM" id="SSF51905">
    <property type="entry name" value="FAD/NAD(P)-binding domain"/>
    <property type="match status" value="2"/>
</dbReference>
<dbReference type="Gene3D" id="3.50.50.60">
    <property type="entry name" value="FAD/NAD(P)-binding domain"/>
    <property type="match status" value="2"/>
</dbReference>
<dbReference type="SUPFAM" id="SSF55424">
    <property type="entry name" value="FAD/NAD-linked reductases, dimerisation (C-terminal) domain"/>
    <property type="match status" value="1"/>
</dbReference>
<evidence type="ECO:0000313" key="8">
    <source>
        <dbReference type="Proteomes" id="UP000603200"/>
    </source>
</evidence>
<evidence type="ECO:0000259" key="6">
    <source>
        <dbReference type="Pfam" id="PF14759"/>
    </source>
</evidence>
<reference evidence="7 8" key="1">
    <citation type="submission" date="2021-01" db="EMBL/GenBank/DDBJ databases">
        <title>Whole genome shotgun sequence of Actinoplanes humidus NBRC 14915.</title>
        <authorList>
            <person name="Komaki H."/>
            <person name="Tamura T."/>
        </authorList>
    </citation>
    <scope>NUCLEOTIDE SEQUENCE [LARGE SCALE GENOMIC DNA]</scope>
    <source>
        <strain evidence="7 8">NBRC 14915</strain>
    </source>
</reference>
<sequence length="395" mass="41140">MTNRRVVVVGASAAGLATAEALRRFGHDGPLVLIGEETHPPYDRPPLSKQLLSGAWHPDKLALTGVGDLELRLGAEAIELDVDARQVRLDDGSRVGYDDLVVATGARARRLPGTDGIGGVHVLRTLDDALALREALTAKPHLLVVGGGFVGAEAAAVARELGCPVTLVTDIAQPMGDVLGTELGAMLAGLHREHGVVVHTGAAVEEIVHERGRASGVRVKGGTTLEAGLILVGIGAQPNVEWLGGSGLTLGNGVECDETLYAGHGVWAAGDVASWPDPRTGVRHRIEHRTNAGEQGIAVARNLLAGRAAATAFTTVPYVWSDQYDRKIQIYGSTRGADDIRVVEGSTGEGRLIALYAKNGVVSAAVGINMIRALRGYRALVADAAPWTSVIEGAA</sequence>
<dbReference type="InterPro" id="IPR028202">
    <property type="entry name" value="Reductase_C"/>
</dbReference>
<dbReference type="Proteomes" id="UP000603200">
    <property type="component" value="Unassembled WGS sequence"/>
</dbReference>
<dbReference type="Gene3D" id="3.30.390.30">
    <property type="match status" value="1"/>
</dbReference>
<gene>
    <name evidence="7" type="primary">hcaD</name>
    <name evidence="7" type="ORF">Ahu01nite_090800</name>
</gene>
<dbReference type="EMBL" id="BOMN01000131">
    <property type="protein sequence ID" value="GIE25978.1"/>
    <property type="molecule type" value="Genomic_DNA"/>
</dbReference>
<keyword evidence="8" id="KW-1185">Reference proteome</keyword>
<evidence type="ECO:0000256" key="3">
    <source>
        <dbReference type="ARBA" id="ARBA00022827"/>
    </source>
</evidence>
<keyword evidence="4" id="KW-0560">Oxidoreductase</keyword>
<proteinExistence type="predicted"/>
<dbReference type="InterPro" id="IPR036188">
    <property type="entry name" value="FAD/NAD-bd_sf"/>
</dbReference>
<organism evidence="7 8">
    <name type="scientific">Winogradskya humida</name>
    <dbReference type="NCBI Taxonomy" id="113566"/>
    <lineage>
        <taxon>Bacteria</taxon>
        <taxon>Bacillati</taxon>
        <taxon>Actinomycetota</taxon>
        <taxon>Actinomycetes</taxon>
        <taxon>Micromonosporales</taxon>
        <taxon>Micromonosporaceae</taxon>
        <taxon>Winogradskya</taxon>
    </lineage>
</organism>